<keyword evidence="4" id="KW-0133">Cell shape</keyword>
<keyword evidence="3 8" id="KW-0812">Transmembrane</keyword>
<dbReference type="PANTHER" id="PTHR47019">
    <property type="entry name" value="LIPID II FLIPPASE MURJ"/>
    <property type="match status" value="1"/>
</dbReference>
<dbReference type="GO" id="GO:0009252">
    <property type="term" value="P:peptidoglycan biosynthetic process"/>
    <property type="evidence" value="ECO:0007669"/>
    <property type="project" value="UniProtKB-KW"/>
</dbReference>
<dbReference type="GO" id="GO:0034204">
    <property type="term" value="P:lipid translocation"/>
    <property type="evidence" value="ECO:0007669"/>
    <property type="project" value="TreeGrafter"/>
</dbReference>
<feature type="transmembrane region" description="Helical" evidence="8">
    <location>
        <begin position="472"/>
        <end position="493"/>
    </location>
</feature>
<evidence type="ECO:0000313" key="10">
    <source>
        <dbReference type="Proteomes" id="UP000298860"/>
    </source>
</evidence>
<feature type="transmembrane region" description="Helical" evidence="8">
    <location>
        <begin position="413"/>
        <end position="430"/>
    </location>
</feature>
<accession>A0A4D4J651</accession>
<keyword evidence="5" id="KW-0573">Peptidoglycan synthesis</keyword>
<dbReference type="Proteomes" id="UP000298860">
    <property type="component" value="Unassembled WGS sequence"/>
</dbReference>
<comment type="subcellular location">
    <subcellularLocation>
        <location evidence="1">Cell membrane</location>
        <topology evidence="1">Multi-pass membrane protein</topology>
    </subcellularLocation>
</comment>
<gene>
    <name evidence="9" type="ORF">GTS_36740</name>
</gene>
<dbReference type="GO" id="GO:0015648">
    <property type="term" value="F:lipid-linked peptidoglycan transporter activity"/>
    <property type="evidence" value="ECO:0007669"/>
    <property type="project" value="TreeGrafter"/>
</dbReference>
<evidence type="ECO:0000256" key="6">
    <source>
        <dbReference type="ARBA" id="ARBA00022989"/>
    </source>
</evidence>
<evidence type="ECO:0000256" key="3">
    <source>
        <dbReference type="ARBA" id="ARBA00022692"/>
    </source>
</evidence>
<protein>
    <submittedName>
        <fullName evidence="9">Uncharacterized protein</fullName>
    </submittedName>
</protein>
<feature type="transmembrane region" description="Helical" evidence="8">
    <location>
        <begin position="335"/>
        <end position="354"/>
    </location>
</feature>
<feature type="transmembrane region" description="Helical" evidence="8">
    <location>
        <begin position="94"/>
        <end position="124"/>
    </location>
</feature>
<evidence type="ECO:0000256" key="2">
    <source>
        <dbReference type="ARBA" id="ARBA00022475"/>
    </source>
</evidence>
<feature type="transmembrane region" description="Helical" evidence="8">
    <location>
        <begin position="144"/>
        <end position="165"/>
    </location>
</feature>
<keyword evidence="2" id="KW-1003">Cell membrane</keyword>
<evidence type="ECO:0000256" key="1">
    <source>
        <dbReference type="ARBA" id="ARBA00004651"/>
    </source>
</evidence>
<dbReference type="AlphaFoldDB" id="A0A4D4J651"/>
<dbReference type="EMBL" id="BJFL01000020">
    <property type="protein sequence ID" value="GDY32041.1"/>
    <property type="molecule type" value="Genomic_DNA"/>
</dbReference>
<feature type="transmembrane region" description="Helical" evidence="8">
    <location>
        <begin position="374"/>
        <end position="392"/>
    </location>
</feature>
<dbReference type="InterPro" id="IPR004268">
    <property type="entry name" value="MurJ"/>
</dbReference>
<feature type="transmembrane region" description="Helical" evidence="8">
    <location>
        <begin position="62"/>
        <end position="82"/>
    </location>
</feature>
<name>A0A4D4J651_9PSEU</name>
<dbReference type="Pfam" id="PF03023">
    <property type="entry name" value="MurJ"/>
    <property type="match status" value="1"/>
</dbReference>
<proteinExistence type="predicted"/>
<feature type="transmembrane region" description="Helical" evidence="8">
    <location>
        <begin position="436"/>
        <end position="460"/>
    </location>
</feature>
<dbReference type="PANTHER" id="PTHR47019:SF1">
    <property type="entry name" value="LIPID II FLIPPASE MURJ"/>
    <property type="match status" value="1"/>
</dbReference>
<keyword evidence="6 8" id="KW-1133">Transmembrane helix</keyword>
<keyword evidence="10" id="KW-1185">Reference proteome</keyword>
<feature type="transmembrane region" description="Helical" evidence="8">
    <location>
        <begin position="172"/>
        <end position="198"/>
    </location>
</feature>
<evidence type="ECO:0000256" key="4">
    <source>
        <dbReference type="ARBA" id="ARBA00022960"/>
    </source>
</evidence>
<dbReference type="InterPro" id="IPR051050">
    <property type="entry name" value="Lipid_II_flippase_MurJ/MviN"/>
</dbReference>
<comment type="caution">
    <text evidence="9">The sequence shown here is derived from an EMBL/GenBank/DDBJ whole genome shotgun (WGS) entry which is preliminary data.</text>
</comment>
<evidence type="ECO:0000256" key="5">
    <source>
        <dbReference type="ARBA" id="ARBA00022984"/>
    </source>
</evidence>
<evidence type="ECO:0000313" key="9">
    <source>
        <dbReference type="EMBL" id="GDY32041.1"/>
    </source>
</evidence>
<feature type="transmembrane region" description="Helical" evidence="8">
    <location>
        <begin position="33"/>
        <end position="50"/>
    </location>
</feature>
<dbReference type="GO" id="GO:0008360">
    <property type="term" value="P:regulation of cell shape"/>
    <property type="evidence" value="ECO:0007669"/>
    <property type="project" value="UniProtKB-KW"/>
</dbReference>
<keyword evidence="7 8" id="KW-0472">Membrane</keyword>
<feature type="transmembrane region" description="Helical" evidence="8">
    <location>
        <begin position="210"/>
        <end position="238"/>
    </location>
</feature>
<evidence type="ECO:0000256" key="7">
    <source>
        <dbReference type="ARBA" id="ARBA00023136"/>
    </source>
</evidence>
<evidence type="ECO:0000256" key="8">
    <source>
        <dbReference type="SAM" id="Phobius"/>
    </source>
</evidence>
<dbReference type="OrthoDB" id="4350032at2"/>
<reference evidence="10" key="1">
    <citation type="submission" date="2019-04" db="EMBL/GenBank/DDBJ databases">
        <title>Draft genome sequence of Pseudonocardiaceae bacterium SL3-2-4.</title>
        <authorList>
            <person name="Ningsih F."/>
            <person name="Yokota A."/>
            <person name="Sakai Y."/>
            <person name="Nanatani K."/>
            <person name="Yabe S."/>
            <person name="Oetari A."/>
            <person name="Sjamsuridzal W."/>
        </authorList>
    </citation>
    <scope>NUCLEOTIDE SEQUENCE [LARGE SCALE GENOMIC DNA]</scope>
    <source>
        <strain evidence="10">SL3-2-4</strain>
    </source>
</reference>
<dbReference type="GO" id="GO:0005886">
    <property type="term" value="C:plasma membrane"/>
    <property type="evidence" value="ECO:0007669"/>
    <property type="project" value="UniProtKB-SubCell"/>
</dbReference>
<sequence length="535" mass="54683">MTGTVMPTAGRTRTAARDSVTVAGWTLASRLTGLARVAVVGAVLGPTYFANTFVTASFVPTFTYASIAGTALAMVVVPATVGTLTARGVARAGAVLGGVGGFLLSVAGAIAVLAMIASPALAWLLTFGIADAAARTAARGQATVLILLVAPQIVLYAVVALAAAAQQARGRFALAAAAPAVENIGLMTTVTVAGLVYGTGREVAEVPFGLVFALGLGGTLAVATHAGLQVFGAARVGLLTRPRFRWWSDPDVAEVARRLRRAIVVPACPQVAFFILLTLAGTVPGGVVVLQAAYLVYNVPTALGARAVSTAVLPRMSAAVQRSDHPGFASAWRQALTHVAIVSLPVLLLLLFFARPLAQFLANGELRSASFVDQLAGCVMVIAVAQVVAGIHEMGRHALFARVDLNGPRLASLAYLGFAALVGLASLTLPGGTPRLMMLAAALLVGDLAGAGAVITRLRAAIHPERFADRRPVTAAAVAAAGMLPVLAAGWWLLAATTSGRLTRFAEMSACGVVALGTYAAMFRATTRPSTRRAS</sequence>
<organism evidence="9 10">
    <name type="scientific">Gandjariella thermophila</name>
    <dbReference type="NCBI Taxonomy" id="1931992"/>
    <lineage>
        <taxon>Bacteria</taxon>
        <taxon>Bacillati</taxon>
        <taxon>Actinomycetota</taxon>
        <taxon>Actinomycetes</taxon>
        <taxon>Pseudonocardiales</taxon>
        <taxon>Pseudonocardiaceae</taxon>
        <taxon>Gandjariella</taxon>
    </lineage>
</organism>